<dbReference type="GO" id="GO:0016579">
    <property type="term" value="P:protein deubiquitination"/>
    <property type="evidence" value="ECO:0007669"/>
    <property type="project" value="TreeGrafter"/>
</dbReference>
<dbReference type="PROSITE" id="PS00140">
    <property type="entry name" value="UCH_1"/>
    <property type="match status" value="1"/>
</dbReference>
<keyword evidence="5 10" id="KW-0833">Ubl conjugation pathway</keyword>
<dbReference type="GO" id="GO:0006511">
    <property type="term" value="P:ubiquitin-dependent protein catabolic process"/>
    <property type="evidence" value="ECO:0007669"/>
    <property type="project" value="UniProtKB-UniRule"/>
</dbReference>
<keyword evidence="6 10" id="KW-0378">Hydrolase</keyword>
<organism evidence="13 14">
    <name type="scientific">Litomosoides sigmodontis</name>
    <name type="common">Filarial nematode worm</name>
    <dbReference type="NCBI Taxonomy" id="42156"/>
    <lineage>
        <taxon>Eukaryota</taxon>
        <taxon>Metazoa</taxon>
        <taxon>Ecdysozoa</taxon>
        <taxon>Nematoda</taxon>
        <taxon>Chromadorea</taxon>
        <taxon>Rhabditida</taxon>
        <taxon>Spirurina</taxon>
        <taxon>Spiruromorpha</taxon>
        <taxon>Filarioidea</taxon>
        <taxon>Onchocercidae</taxon>
        <taxon>Litomosoides</taxon>
    </lineage>
</organism>
<dbReference type="InterPro" id="IPR001578">
    <property type="entry name" value="Peptidase_C12_UCH"/>
</dbReference>
<dbReference type="InterPro" id="IPR036959">
    <property type="entry name" value="Peptidase_C12_UCH_sf"/>
</dbReference>
<gene>
    <name evidence="13" type="ORF">NLS_LOCUS8647</name>
</gene>
<dbReference type="GO" id="GO:0004843">
    <property type="term" value="F:cysteine-type deubiquitinase activity"/>
    <property type="evidence" value="ECO:0007669"/>
    <property type="project" value="UniProtKB-UniRule"/>
</dbReference>
<feature type="site" description="Transition state stabilizer" evidence="10">
    <location>
        <position position="107"/>
    </location>
</feature>
<dbReference type="SUPFAM" id="SSF54001">
    <property type="entry name" value="Cysteine proteinases"/>
    <property type="match status" value="1"/>
</dbReference>
<dbReference type="PANTHER" id="PTHR10589:SF17">
    <property type="entry name" value="UBIQUITIN CARBOXYL-TERMINAL HYDROLASE"/>
    <property type="match status" value="1"/>
</dbReference>
<dbReference type="OrthoDB" id="427186at2759"/>
<dbReference type="InterPro" id="IPR038765">
    <property type="entry name" value="Papain-like_cys_pep_sf"/>
</dbReference>
<keyword evidence="4 10" id="KW-0645">Protease</keyword>
<accession>A0A3P6TK16</accession>
<comment type="similarity">
    <text evidence="2 10 11">Belongs to the peptidase C12 family.</text>
</comment>
<dbReference type="OMA" id="IDLHYVC"/>
<proteinExistence type="inferred from homology"/>
<evidence type="ECO:0000259" key="12">
    <source>
        <dbReference type="PROSITE" id="PS52048"/>
    </source>
</evidence>
<evidence type="ECO:0000256" key="7">
    <source>
        <dbReference type="ARBA" id="ARBA00022807"/>
    </source>
</evidence>
<comment type="catalytic activity">
    <reaction evidence="1 10 11">
        <text>Thiol-dependent hydrolysis of ester, thioester, amide, peptide and isopeptide bonds formed by the C-terminal Gly of ubiquitin (a 76-residue protein attached to proteins as an intracellular targeting signal).</text>
        <dbReference type="EC" id="3.4.19.12"/>
    </reaction>
</comment>
<evidence type="ECO:0000256" key="9">
    <source>
        <dbReference type="ARBA" id="ARBA00073226"/>
    </source>
</evidence>
<dbReference type="AlphaFoldDB" id="A0A3P6TK16"/>
<dbReference type="FunFam" id="3.40.532.10:FF:000006">
    <property type="entry name" value="Ubiquitin carboxyl-terminal hydrolase"/>
    <property type="match status" value="1"/>
</dbReference>
<evidence type="ECO:0000256" key="11">
    <source>
        <dbReference type="RuleBase" id="RU361215"/>
    </source>
</evidence>
<dbReference type="CDD" id="cd09616">
    <property type="entry name" value="Peptidase_C12_UCH_L1_L3"/>
    <property type="match status" value="1"/>
</dbReference>
<feature type="active site" description="Nucleophile" evidence="10">
    <location>
        <position position="113"/>
    </location>
</feature>
<evidence type="ECO:0000256" key="4">
    <source>
        <dbReference type="ARBA" id="ARBA00022670"/>
    </source>
</evidence>
<dbReference type="EMBL" id="UYRX01001138">
    <property type="protein sequence ID" value="VDK88376.1"/>
    <property type="molecule type" value="Genomic_DNA"/>
</dbReference>
<name>A0A3P6TK16_LITSI</name>
<keyword evidence="7 10" id="KW-0788">Thiol protease</keyword>
<dbReference type="PANTHER" id="PTHR10589">
    <property type="entry name" value="UBIQUITIN CARBOXYL-TERMINAL HYDROLASE"/>
    <property type="match status" value="1"/>
</dbReference>
<dbReference type="Pfam" id="PF01088">
    <property type="entry name" value="Peptidase_C12"/>
    <property type="match status" value="1"/>
</dbReference>
<dbReference type="PRINTS" id="PR00707">
    <property type="entry name" value="UBCTHYDRLASE"/>
</dbReference>
<feature type="active site" description="Proton donor" evidence="10">
    <location>
        <position position="182"/>
    </location>
</feature>
<evidence type="ECO:0000256" key="1">
    <source>
        <dbReference type="ARBA" id="ARBA00000707"/>
    </source>
</evidence>
<sequence>MVSSFQTCFILYSELNAMPNSVQWLPLESNPEAITNFMHKIGVEKGVECVDVYGFEDDVLAFIPQPCYAVMLCFPVVDKVDKIMEPIYEKMKEKECVVPDGVFFMKQKIRNACGTFALIHSLANNQNKINLGYGSLKQWLDKAVDLDVEERSDSLAENSVLAEAHDNCARGGDTDSNIVDHHFICYVNHGNKLLELDSSAPCPRICGLTSDATFLKDVGNTCKTLMNALENQSFSALAIVRAFQ</sequence>
<evidence type="ECO:0000256" key="5">
    <source>
        <dbReference type="ARBA" id="ARBA00022786"/>
    </source>
</evidence>
<feature type="domain" description="UCH catalytic" evidence="12">
    <location>
        <begin position="23"/>
        <end position="241"/>
    </location>
</feature>
<dbReference type="STRING" id="42156.A0A3P6TK16"/>
<evidence type="ECO:0000256" key="10">
    <source>
        <dbReference type="PROSITE-ProRule" id="PRU01393"/>
    </source>
</evidence>
<evidence type="ECO:0000256" key="8">
    <source>
        <dbReference type="ARBA" id="ARBA00055560"/>
    </source>
</evidence>
<reference evidence="13 14" key="1">
    <citation type="submission" date="2018-08" db="EMBL/GenBank/DDBJ databases">
        <authorList>
            <person name="Laetsch R D."/>
            <person name="Stevens L."/>
            <person name="Kumar S."/>
            <person name="Blaxter L. M."/>
        </authorList>
    </citation>
    <scope>NUCLEOTIDE SEQUENCE [LARGE SCALE GENOMIC DNA]</scope>
</reference>
<evidence type="ECO:0000313" key="14">
    <source>
        <dbReference type="Proteomes" id="UP000277928"/>
    </source>
</evidence>
<evidence type="ECO:0000256" key="2">
    <source>
        <dbReference type="ARBA" id="ARBA00009326"/>
    </source>
</evidence>
<dbReference type="InterPro" id="IPR057254">
    <property type="entry name" value="UCH_AS"/>
</dbReference>
<keyword evidence="14" id="KW-1185">Reference proteome</keyword>
<protein>
    <recommendedName>
        <fullName evidence="9 11">Ubiquitin carboxyl-terminal hydrolase</fullName>
        <ecNumber evidence="3 11">3.4.19.12</ecNumber>
    </recommendedName>
</protein>
<evidence type="ECO:0000256" key="3">
    <source>
        <dbReference type="ARBA" id="ARBA00012759"/>
    </source>
</evidence>
<dbReference type="Gene3D" id="3.40.532.10">
    <property type="entry name" value="Peptidase C12, ubiquitin carboxyl-terminal hydrolase"/>
    <property type="match status" value="1"/>
</dbReference>
<evidence type="ECO:0000313" key="13">
    <source>
        <dbReference type="EMBL" id="VDK88376.1"/>
    </source>
</evidence>
<dbReference type="PROSITE" id="PS52048">
    <property type="entry name" value="UCH_DOMAIN"/>
    <property type="match status" value="1"/>
</dbReference>
<dbReference type="EC" id="3.4.19.12" evidence="3 11"/>
<dbReference type="GO" id="GO:0005737">
    <property type="term" value="C:cytoplasm"/>
    <property type="evidence" value="ECO:0007669"/>
    <property type="project" value="TreeGrafter"/>
</dbReference>
<comment type="function">
    <text evidence="8">Ubiquitin-protein hydrolase is involved both in the processing of ubiquitin precursors and of ubiquitinated proteins. This enzyme is a thiol protease that recognizes and hydrolyzes a peptide bond at the C-terminal glycine of ubiquitin.</text>
</comment>
<dbReference type="Proteomes" id="UP000277928">
    <property type="component" value="Unassembled WGS sequence"/>
</dbReference>
<evidence type="ECO:0000256" key="6">
    <source>
        <dbReference type="ARBA" id="ARBA00022801"/>
    </source>
</evidence>
<feature type="site" description="Important for enzyme activity" evidence="10">
    <location>
        <position position="197"/>
    </location>
</feature>